<name>A0AAV4DS00_9GAST</name>
<accession>A0AAV4DS00</accession>
<dbReference type="Proteomes" id="UP000735302">
    <property type="component" value="Unassembled WGS sequence"/>
</dbReference>
<dbReference type="AlphaFoldDB" id="A0AAV4DS00"/>
<gene>
    <name evidence="1" type="ORF">PoB_007328900</name>
</gene>
<protein>
    <submittedName>
        <fullName evidence="1">Uncharacterized protein</fullName>
    </submittedName>
</protein>
<dbReference type="EMBL" id="BLXT01008216">
    <property type="protein sequence ID" value="GFO46784.1"/>
    <property type="molecule type" value="Genomic_DNA"/>
</dbReference>
<organism evidence="1 2">
    <name type="scientific">Plakobranchus ocellatus</name>
    <dbReference type="NCBI Taxonomy" id="259542"/>
    <lineage>
        <taxon>Eukaryota</taxon>
        <taxon>Metazoa</taxon>
        <taxon>Spiralia</taxon>
        <taxon>Lophotrochozoa</taxon>
        <taxon>Mollusca</taxon>
        <taxon>Gastropoda</taxon>
        <taxon>Heterobranchia</taxon>
        <taxon>Euthyneura</taxon>
        <taxon>Panpulmonata</taxon>
        <taxon>Sacoglossa</taxon>
        <taxon>Placobranchoidea</taxon>
        <taxon>Plakobranchidae</taxon>
        <taxon>Plakobranchus</taxon>
    </lineage>
</organism>
<evidence type="ECO:0000313" key="2">
    <source>
        <dbReference type="Proteomes" id="UP000735302"/>
    </source>
</evidence>
<comment type="caution">
    <text evidence="1">The sequence shown here is derived from an EMBL/GenBank/DDBJ whole genome shotgun (WGS) entry which is preliminary data.</text>
</comment>
<evidence type="ECO:0000313" key="1">
    <source>
        <dbReference type="EMBL" id="GFO46784.1"/>
    </source>
</evidence>
<keyword evidence="2" id="KW-1185">Reference proteome</keyword>
<reference evidence="1 2" key="1">
    <citation type="journal article" date="2021" name="Elife">
        <title>Chloroplast acquisition without the gene transfer in kleptoplastic sea slugs, Plakobranchus ocellatus.</title>
        <authorList>
            <person name="Maeda T."/>
            <person name="Takahashi S."/>
            <person name="Yoshida T."/>
            <person name="Shimamura S."/>
            <person name="Takaki Y."/>
            <person name="Nagai Y."/>
            <person name="Toyoda A."/>
            <person name="Suzuki Y."/>
            <person name="Arimoto A."/>
            <person name="Ishii H."/>
            <person name="Satoh N."/>
            <person name="Nishiyama T."/>
            <person name="Hasebe M."/>
            <person name="Maruyama T."/>
            <person name="Minagawa J."/>
            <person name="Obokata J."/>
            <person name="Shigenobu S."/>
        </authorList>
    </citation>
    <scope>NUCLEOTIDE SEQUENCE [LARGE SCALE GENOMIC DNA]</scope>
</reference>
<sequence>MMIHKDPESRIWLFDSHSRNGDGMPAPDEVGKSILINLKDMAYLNLYIAQLAGALSDHVVTFEVVGFTATQLLQACDSDISNRGAEEIITEAAVTEELQEKLFFSSRQIHIIVSDGTGTLFLEADSIKPHEYTFSGLNLGSGFRIHAENRQNKIIAATSPSTSHLVDSTRCDCTSAISGQNRSPLEYQGASGGARTHDRRVPVNLRQEVGYSRGKSSADKSVAQKGNVIIVLSQRGQRKFNTTLYDTRDRTKKAAMALSGWFRIEKATVGGSGTQ</sequence>
<proteinExistence type="predicted"/>